<evidence type="ECO:0000313" key="2">
    <source>
        <dbReference type="Proteomes" id="UP000621799"/>
    </source>
</evidence>
<gene>
    <name evidence="1" type="ORF">IQ235_06425</name>
</gene>
<name>A0A928VYF0_9CYAN</name>
<evidence type="ECO:0000313" key="1">
    <source>
        <dbReference type="EMBL" id="MBE9040423.1"/>
    </source>
</evidence>
<dbReference type="InterPro" id="IPR011990">
    <property type="entry name" value="TPR-like_helical_dom_sf"/>
</dbReference>
<protein>
    <submittedName>
        <fullName evidence="1">Tetratricopeptide repeat protein</fullName>
    </submittedName>
</protein>
<keyword evidence="2" id="KW-1185">Reference proteome</keyword>
<dbReference type="SUPFAM" id="SSF48452">
    <property type="entry name" value="TPR-like"/>
    <property type="match status" value="1"/>
</dbReference>
<organism evidence="1 2">
    <name type="scientific">Zarconia navalis LEGE 11467</name>
    <dbReference type="NCBI Taxonomy" id="1828826"/>
    <lineage>
        <taxon>Bacteria</taxon>
        <taxon>Bacillati</taxon>
        <taxon>Cyanobacteriota</taxon>
        <taxon>Cyanophyceae</taxon>
        <taxon>Oscillatoriophycideae</taxon>
        <taxon>Oscillatoriales</taxon>
        <taxon>Oscillatoriales incertae sedis</taxon>
        <taxon>Zarconia</taxon>
        <taxon>Zarconia navalis</taxon>
    </lineage>
</organism>
<reference evidence="1" key="1">
    <citation type="submission" date="2020-10" db="EMBL/GenBank/DDBJ databases">
        <authorList>
            <person name="Castelo-Branco R."/>
            <person name="Eusebio N."/>
            <person name="Adriana R."/>
            <person name="Vieira A."/>
            <person name="Brugerolle De Fraissinette N."/>
            <person name="Rezende De Castro R."/>
            <person name="Schneider M.P."/>
            <person name="Vasconcelos V."/>
            <person name="Leao P.N."/>
        </authorList>
    </citation>
    <scope>NUCLEOTIDE SEQUENCE</scope>
    <source>
        <strain evidence="1">LEGE 11467</strain>
    </source>
</reference>
<dbReference type="RefSeq" id="WP_264320669.1">
    <property type="nucleotide sequence ID" value="NZ_JADEXN010000083.1"/>
</dbReference>
<dbReference type="Gene3D" id="1.25.40.10">
    <property type="entry name" value="Tetratricopeptide repeat domain"/>
    <property type="match status" value="1"/>
</dbReference>
<dbReference type="EMBL" id="JADEXN010000083">
    <property type="protein sequence ID" value="MBE9040423.1"/>
    <property type="molecule type" value="Genomic_DNA"/>
</dbReference>
<accession>A0A928VYF0</accession>
<dbReference type="AlphaFoldDB" id="A0A928VYF0"/>
<proteinExistence type="predicted"/>
<dbReference type="Pfam" id="PF14559">
    <property type="entry name" value="TPR_19"/>
    <property type="match status" value="1"/>
</dbReference>
<dbReference type="Proteomes" id="UP000621799">
    <property type="component" value="Unassembled WGS sequence"/>
</dbReference>
<sequence length="369" mass="42677">MLDRVTAAFENQDYRQASQLLKQLYKQSPQDPQVQLYIGRLYEETHKIEAAEKAYRQLLRTASFPKILTQARLGLQRLEAQERASRNLALSQAASNPQSQEPGVLILEATPPEKRKETAQQLARILQIDPYTAKMRLQSYGWRLYRTGPIGELRVYGEELQQAGIPVFWASLDNIAQIKIFRVRYFQSFSGQPTVVCQNRDNRLGAIAFDWQEVTQRVEGGLPIFVDAVHYDISRKKSEQVKRKLETRDYARVCDLHLSDRNCILRLCDRSYEFQKDASHSGEPQTVEVGMSQTTNRLKWNGLLENLERHLSHAPVRSEFTPFGETVVEYSFMLARLSHYIELGRQKPSNWDPAFALYSGLVFLKHRQL</sequence>
<comment type="caution">
    <text evidence="1">The sequence shown here is derived from an EMBL/GenBank/DDBJ whole genome shotgun (WGS) entry which is preliminary data.</text>
</comment>